<reference evidence="2 3" key="1">
    <citation type="submission" date="2013-02" db="EMBL/GenBank/DDBJ databases">
        <title>The Genome Sequence of Acinetobacter sp. CIP 56.2.</title>
        <authorList>
            <consortium name="The Broad Institute Genome Sequencing Platform"/>
            <consortium name="The Broad Institute Genome Sequencing Center for Infectious Disease"/>
            <person name="Cerqueira G."/>
            <person name="Feldgarden M."/>
            <person name="Courvalin P."/>
            <person name="Perichon B."/>
            <person name="Grillot-Courvalin C."/>
            <person name="Clermont D."/>
            <person name="Rocha E."/>
            <person name="Yoon E.-J."/>
            <person name="Nemec A."/>
            <person name="Walker B."/>
            <person name="Young S.K."/>
            <person name="Zeng Q."/>
            <person name="Gargeya S."/>
            <person name="Fitzgerald M."/>
            <person name="Haas B."/>
            <person name="Abouelleil A."/>
            <person name="Alvarado L."/>
            <person name="Arachchi H.M."/>
            <person name="Berlin A.M."/>
            <person name="Chapman S.B."/>
            <person name="Dewar J."/>
            <person name="Goldberg J."/>
            <person name="Griggs A."/>
            <person name="Gujja S."/>
            <person name="Hansen M."/>
            <person name="Howarth C."/>
            <person name="Imamovic A."/>
            <person name="Larimer J."/>
            <person name="McCowan C."/>
            <person name="Murphy C."/>
            <person name="Neiman D."/>
            <person name="Pearson M."/>
            <person name="Priest M."/>
            <person name="Roberts A."/>
            <person name="Saif S."/>
            <person name="Shea T."/>
            <person name="Sisk P."/>
            <person name="Sykes S."/>
            <person name="Wortman J."/>
            <person name="Nusbaum C."/>
            <person name="Birren B."/>
        </authorList>
    </citation>
    <scope>NUCLEOTIDE SEQUENCE [LARGE SCALE GENOMIC DNA]</scope>
    <source>
        <strain evidence="2 3">CIP 56.2</strain>
    </source>
</reference>
<dbReference type="InterPro" id="IPR022205">
    <property type="entry name" value="DUF3732"/>
</dbReference>
<dbReference type="SUPFAM" id="SSF52540">
    <property type="entry name" value="P-loop containing nucleoside triphosphate hydrolases"/>
    <property type="match status" value="1"/>
</dbReference>
<comment type="caution">
    <text evidence="2">The sequence shown here is derived from an EMBL/GenBank/DDBJ whole genome shotgun (WGS) entry which is preliminary data.</text>
</comment>
<accession>N8XMF7</accession>
<dbReference type="PATRIC" id="fig|1144672.3.peg.1341"/>
<proteinExistence type="predicted"/>
<evidence type="ECO:0000313" key="3">
    <source>
        <dbReference type="Proteomes" id="UP000013209"/>
    </source>
</evidence>
<dbReference type="Pfam" id="PF12532">
    <property type="entry name" value="DUF3732"/>
    <property type="match status" value="1"/>
</dbReference>
<evidence type="ECO:0008006" key="4">
    <source>
        <dbReference type="Google" id="ProtNLM"/>
    </source>
</evidence>
<dbReference type="HOGENOM" id="CLU_028585_0_0_6"/>
<dbReference type="RefSeq" id="WP_004803766.1">
    <property type="nucleotide sequence ID" value="NZ_KB849440.1"/>
</dbReference>
<dbReference type="eggNOG" id="COG0419">
    <property type="taxonomic scope" value="Bacteria"/>
</dbReference>
<feature type="coiled-coil region" evidence="1">
    <location>
        <begin position="407"/>
        <end position="437"/>
    </location>
</feature>
<dbReference type="STRING" id="1144672.F966_01402"/>
<dbReference type="EMBL" id="APPH01000006">
    <property type="protein sequence ID" value="ENV10229.1"/>
    <property type="molecule type" value="Genomic_DNA"/>
</dbReference>
<name>N8XMF7_9GAMM</name>
<protein>
    <recommendedName>
        <fullName evidence="4">Rad50/SbcC-type AAA domain-containing protein</fullName>
    </recommendedName>
</protein>
<keyword evidence="1" id="KW-0175">Coiled coil</keyword>
<evidence type="ECO:0000256" key="1">
    <source>
        <dbReference type="SAM" id="Coils"/>
    </source>
</evidence>
<dbReference type="InterPro" id="IPR027417">
    <property type="entry name" value="P-loop_NTPase"/>
</dbReference>
<dbReference type="Proteomes" id="UP000013209">
    <property type="component" value="Unassembled WGS sequence"/>
</dbReference>
<evidence type="ECO:0000313" key="2">
    <source>
        <dbReference type="EMBL" id="ENV10229.1"/>
    </source>
</evidence>
<dbReference type="AlphaFoldDB" id="N8XMF7"/>
<dbReference type="Gene3D" id="3.40.50.300">
    <property type="entry name" value="P-loop containing nucleotide triphosphate hydrolases"/>
    <property type="match status" value="1"/>
</dbReference>
<gene>
    <name evidence="2" type="ORF">F966_01402</name>
</gene>
<organism evidence="2 3">
    <name type="scientific">Acinetobacter higginsii</name>
    <dbReference type="NCBI Taxonomy" id="70347"/>
    <lineage>
        <taxon>Bacteria</taxon>
        <taxon>Pseudomonadati</taxon>
        <taxon>Pseudomonadota</taxon>
        <taxon>Gammaproteobacteria</taxon>
        <taxon>Moraxellales</taxon>
        <taxon>Moraxellaceae</taxon>
        <taxon>Acinetobacter</taxon>
    </lineage>
</organism>
<sequence length="618" mass="71703">MNFYIKKLILNFKNYDPEIYEFKGNRVNVITGDSGTGKTSILSIIDYCLLSTKVNIPYEIQAKVEWFSIEFSINNKDWYIARKSPKDGLSGDIFFNEEGFPQSLYSNYNINELKQRLDLEFGIDENLLYPLGREYGASSLEVSFRDFLIFNALTENIIGAQEKYFDTDFFNISEADERFRKIFLLAIGVNSIEKIKALDDILNIKDKIAKIDKDLQGFERSTTIYNNKINEIVSKCNNIGLDIDANIDSIANLVNEVNSFNYDDHLTELEALESRHEEIVFEINSIKKYRKQYSEYKNSLLKHKDSLVPVEFLRGSLNDQLIQSDDVLRFVDVLEKSLKNVKSGIEKFNSLEFLEYGGFDILKEEEAEIRLKIIEMKKLKEKMLKISTKIFTIGEISILYQKLSKYRKRDSADLAEKENLIEKLNELNELADNKGVEIAINDSLNSHIQENFDKIDSMPYYADYNLEFDIDSMKLQLFPEEDQLKLPVDNVGSKSNYMFLHLCFYLGLHQHFIASGQKFVPSFIFIDQPSIPYFKGDSISNSDDKKKLIDAFSLLDKFIYYVNKEFKVNFQIVLIEHAPEDYWVKNGLKNFYLVADFFDGNALIPEGIFNGDVKNELV</sequence>